<evidence type="ECO:0000256" key="2">
    <source>
        <dbReference type="SAM" id="Phobius"/>
    </source>
</evidence>
<gene>
    <name evidence="3" type="ORF">IM811_001494</name>
</gene>
<accession>A0A8H7TUF3</accession>
<sequence length="353" mass="38852">MGRRSEDEELTPLLGSALPRPAPSSGDRRSTYQVLATYFVLLPFVVSFLICVFAQFLPLIPLLEDAPLEVQIAVTLILDDLPEQLQRHVLDTIVDDCVFRIVAFEDEARRRSLIRKGPSSINALITYGLKLLKTVVYLGKISATNGISLVYALPVSATAVVAFGGVRNLLTRRGVKEVQSCKSKRDELVVDGSSYLENYHSQEKLISSTKSLKFLYLALHVMLFSSLTASIPSLVTPKNQVTLTKLADNVLSLDKTFTKFFENLPKARACLAGISCRSIPLRLFISARAVHSTKGGFVLWKKASSDDANQNDVENDFENGRHEARGAIGRIRRAIPPLLIGRAERAIDAGAQV</sequence>
<reference evidence="3" key="1">
    <citation type="submission" date="2020-10" db="EMBL/GenBank/DDBJ databases">
        <title>High-Quality Genome Resource of Clonostachys rosea strain S41 by Oxford Nanopore Long-Read Sequencing.</title>
        <authorList>
            <person name="Wang H."/>
        </authorList>
    </citation>
    <scope>NUCLEOTIDE SEQUENCE</scope>
    <source>
        <strain evidence="3">S41</strain>
    </source>
</reference>
<keyword evidence="2" id="KW-0472">Membrane</keyword>
<keyword evidence="2" id="KW-1133">Transmembrane helix</keyword>
<name>A0A8H7TUF3_BIOOC</name>
<evidence type="ECO:0000313" key="3">
    <source>
        <dbReference type="EMBL" id="KAF9759800.1"/>
    </source>
</evidence>
<keyword evidence="2" id="KW-0812">Transmembrane</keyword>
<dbReference type="Proteomes" id="UP000616885">
    <property type="component" value="Unassembled WGS sequence"/>
</dbReference>
<evidence type="ECO:0000313" key="4">
    <source>
        <dbReference type="Proteomes" id="UP000616885"/>
    </source>
</evidence>
<evidence type="ECO:0000256" key="1">
    <source>
        <dbReference type="SAM" id="MobiDB-lite"/>
    </source>
</evidence>
<feature type="transmembrane region" description="Helical" evidence="2">
    <location>
        <begin position="146"/>
        <end position="166"/>
    </location>
</feature>
<dbReference type="EMBL" id="JADCTT010000001">
    <property type="protein sequence ID" value="KAF9759800.1"/>
    <property type="molecule type" value="Genomic_DNA"/>
</dbReference>
<comment type="caution">
    <text evidence="3">The sequence shown here is derived from an EMBL/GenBank/DDBJ whole genome shotgun (WGS) entry which is preliminary data.</text>
</comment>
<protein>
    <submittedName>
        <fullName evidence="3">Uncharacterized protein</fullName>
    </submittedName>
</protein>
<proteinExistence type="predicted"/>
<feature type="transmembrane region" description="Helical" evidence="2">
    <location>
        <begin position="35"/>
        <end position="57"/>
    </location>
</feature>
<feature type="transmembrane region" description="Helical" evidence="2">
    <location>
        <begin position="214"/>
        <end position="235"/>
    </location>
</feature>
<dbReference type="AlphaFoldDB" id="A0A8H7TUF3"/>
<feature type="region of interest" description="Disordered" evidence="1">
    <location>
        <begin position="1"/>
        <end position="27"/>
    </location>
</feature>
<organism evidence="3 4">
    <name type="scientific">Bionectria ochroleuca</name>
    <name type="common">Gliocladium roseum</name>
    <dbReference type="NCBI Taxonomy" id="29856"/>
    <lineage>
        <taxon>Eukaryota</taxon>
        <taxon>Fungi</taxon>
        <taxon>Dikarya</taxon>
        <taxon>Ascomycota</taxon>
        <taxon>Pezizomycotina</taxon>
        <taxon>Sordariomycetes</taxon>
        <taxon>Hypocreomycetidae</taxon>
        <taxon>Hypocreales</taxon>
        <taxon>Bionectriaceae</taxon>
        <taxon>Clonostachys</taxon>
    </lineage>
</organism>